<evidence type="ECO:0000256" key="3">
    <source>
        <dbReference type="ARBA" id="ARBA00022806"/>
    </source>
</evidence>
<keyword evidence="3" id="KW-0347">Helicase</keyword>
<dbReference type="InterPro" id="IPR050534">
    <property type="entry name" value="Coronavir_polyprotein_1ab"/>
</dbReference>
<accession>A0A7I4YBA8</accession>
<dbReference type="PANTHER" id="PTHR43788">
    <property type="entry name" value="DNA2/NAM7 HELICASE FAMILY MEMBER"/>
    <property type="match status" value="1"/>
</dbReference>
<dbReference type="WBParaSite" id="HCON_00068470-00001">
    <property type="protein sequence ID" value="HCON_00068470-00001"/>
    <property type="gene ID" value="HCON_00068470"/>
</dbReference>
<dbReference type="Gene3D" id="3.40.50.300">
    <property type="entry name" value="P-loop containing nucleotide triphosphate hydrolases"/>
    <property type="match status" value="1"/>
</dbReference>
<evidence type="ECO:0000313" key="7">
    <source>
        <dbReference type="WBParaSite" id="HCON_00068470-00001"/>
    </source>
</evidence>
<sequence length="100" mass="11641">MRPHAEQYNVELTTVDSVQGREKEVVLLLTTKTNFNPDADTFINDYRRLNVATTRCRHGQFVFGHAKSLRALPTWNTLLQWAYSLRAVVTQSQVLRYFEP</sequence>
<keyword evidence="2" id="KW-0378">Hydrolase</keyword>
<dbReference type="InterPro" id="IPR027417">
    <property type="entry name" value="P-loop_NTPase"/>
</dbReference>
<dbReference type="InterPro" id="IPR041679">
    <property type="entry name" value="DNA2/NAM7-like_C"/>
</dbReference>
<keyword evidence="1" id="KW-0547">Nucleotide-binding</keyword>
<dbReference type="Pfam" id="PF13087">
    <property type="entry name" value="AAA_12"/>
    <property type="match status" value="1"/>
</dbReference>
<feature type="domain" description="DNA2/NAM7 helicase-like C-terminal" evidence="5">
    <location>
        <begin position="5"/>
        <end position="66"/>
    </location>
</feature>
<evidence type="ECO:0000256" key="4">
    <source>
        <dbReference type="ARBA" id="ARBA00022840"/>
    </source>
</evidence>
<keyword evidence="4" id="KW-0067">ATP-binding</keyword>
<evidence type="ECO:0000259" key="5">
    <source>
        <dbReference type="Pfam" id="PF13087"/>
    </source>
</evidence>
<dbReference type="OrthoDB" id="5863679at2759"/>
<reference evidence="7" key="1">
    <citation type="submission" date="2020-12" db="UniProtKB">
        <authorList>
            <consortium name="WormBaseParasite"/>
        </authorList>
    </citation>
    <scope>IDENTIFICATION</scope>
    <source>
        <strain evidence="7">MHco3</strain>
    </source>
</reference>
<organism evidence="6 7">
    <name type="scientific">Haemonchus contortus</name>
    <name type="common">Barber pole worm</name>
    <dbReference type="NCBI Taxonomy" id="6289"/>
    <lineage>
        <taxon>Eukaryota</taxon>
        <taxon>Metazoa</taxon>
        <taxon>Ecdysozoa</taxon>
        <taxon>Nematoda</taxon>
        <taxon>Chromadorea</taxon>
        <taxon>Rhabditida</taxon>
        <taxon>Rhabditina</taxon>
        <taxon>Rhabditomorpha</taxon>
        <taxon>Strongyloidea</taxon>
        <taxon>Trichostrongylidae</taxon>
        <taxon>Haemonchus</taxon>
    </lineage>
</organism>
<proteinExistence type="predicted"/>
<evidence type="ECO:0000256" key="1">
    <source>
        <dbReference type="ARBA" id="ARBA00022741"/>
    </source>
</evidence>
<dbReference type="GO" id="GO:0043139">
    <property type="term" value="F:5'-3' DNA helicase activity"/>
    <property type="evidence" value="ECO:0007669"/>
    <property type="project" value="TreeGrafter"/>
</dbReference>
<dbReference type="GO" id="GO:0005524">
    <property type="term" value="F:ATP binding"/>
    <property type="evidence" value="ECO:0007669"/>
    <property type="project" value="UniProtKB-KW"/>
</dbReference>
<dbReference type="SUPFAM" id="SSF52540">
    <property type="entry name" value="P-loop containing nucleoside triphosphate hydrolases"/>
    <property type="match status" value="1"/>
</dbReference>
<name>A0A7I4YBA8_HAECO</name>
<dbReference type="AlphaFoldDB" id="A0A7I4YBA8"/>
<keyword evidence="6" id="KW-1185">Reference proteome</keyword>
<protein>
    <submittedName>
        <fullName evidence="7">AAA_12 domain-containing protein</fullName>
    </submittedName>
</protein>
<evidence type="ECO:0000256" key="2">
    <source>
        <dbReference type="ARBA" id="ARBA00022801"/>
    </source>
</evidence>
<dbReference type="CDD" id="cd18808">
    <property type="entry name" value="SF1_C_Upf1"/>
    <property type="match status" value="1"/>
</dbReference>
<evidence type="ECO:0000313" key="6">
    <source>
        <dbReference type="Proteomes" id="UP000025227"/>
    </source>
</evidence>
<dbReference type="GO" id="GO:0016787">
    <property type="term" value="F:hydrolase activity"/>
    <property type="evidence" value="ECO:0007669"/>
    <property type="project" value="UniProtKB-KW"/>
</dbReference>
<dbReference type="Proteomes" id="UP000025227">
    <property type="component" value="Unplaced"/>
</dbReference>
<dbReference type="PANTHER" id="PTHR43788:SF16">
    <property type="entry name" value="HELICASE WITH ZINC FINGER 2"/>
    <property type="match status" value="1"/>
</dbReference>
<dbReference type="InterPro" id="IPR047187">
    <property type="entry name" value="SF1_C_Upf1"/>
</dbReference>